<reference evidence="2" key="5">
    <citation type="journal article" date="2021" name="G3 (Bethesda)">
        <title>Aegilops tauschii genome assembly Aet v5.0 features greater sequence contiguity and improved annotation.</title>
        <authorList>
            <person name="Wang L."/>
            <person name="Zhu T."/>
            <person name="Rodriguez J.C."/>
            <person name="Deal K.R."/>
            <person name="Dubcovsky J."/>
            <person name="McGuire P.E."/>
            <person name="Lux T."/>
            <person name="Spannagl M."/>
            <person name="Mayer K.F.X."/>
            <person name="Baldrich P."/>
            <person name="Meyers B.C."/>
            <person name="Huo N."/>
            <person name="Gu Y.Q."/>
            <person name="Zhou H."/>
            <person name="Devos K.M."/>
            <person name="Bennetzen J.L."/>
            <person name="Unver T."/>
            <person name="Budak H."/>
            <person name="Gulick P.J."/>
            <person name="Galiba G."/>
            <person name="Kalapos B."/>
            <person name="Nelson D.R."/>
            <person name="Li P."/>
            <person name="You F.M."/>
            <person name="Luo M.C."/>
            <person name="Dvorak J."/>
        </authorList>
    </citation>
    <scope>NUCLEOTIDE SEQUENCE [LARGE SCALE GENOMIC DNA]</scope>
    <source>
        <strain evidence="2">cv. AL8/78</strain>
    </source>
</reference>
<dbReference type="Gramene" id="AET3Gv20464800.7">
    <property type="protein sequence ID" value="AET3Gv20464800.7"/>
    <property type="gene ID" value="AET3Gv20464800"/>
</dbReference>
<dbReference type="EnsemblPlants" id="AET3Gv20464800.10">
    <property type="protein sequence ID" value="AET3Gv20464800.10"/>
    <property type="gene ID" value="AET3Gv20464800"/>
</dbReference>
<dbReference type="EnsemblPlants" id="AET3Gv20464800.6">
    <property type="protein sequence ID" value="AET3Gv20464800.6"/>
    <property type="gene ID" value="AET3Gv20464800"/>
</dbReference>
<evidence type="ECO:0000313" key="2">
    <source>
        <dbReference type="EnsemblPlants" id="AET3Gv20464800.13"/>
    </source>
</evidence>
<dbReference type="Gramene" id="AET3Gv20464800.4">
    <property type="protein sequence ID" value="AET3Gv20464800.4"/>
    <property type="gene ID" value="AET3Gv20464800"/>
</dbReference>
<dbReference type="EnsemblPlants" id="AET3Gv20464800.14">
    <property type="protein sequence ID" value="AET3Gv20464800.14"/>
    <property type="gene ID" value="AET3Gv20464800"/>
</dbReference>
<accession>A0A453EUB9</accession>
<dbReference type="Gramene" id="AET3Gv20464800.3">
    <property type="protein sequence ID" value="AET3Gv20464800.3"/>
    <property type="gene ID" value="AET3Gv20464800"/>
</dbReference>
<dbReference type="Gramene" id="AET3Gv20464800.13">
    <property type="protein sequence ID" value="AET3Gv20464800.13"/>
    <property type="gene ID" value="AET3Gv20464800"/>
</dbReference>
<dbReference type="EnsemblPlants" id="AET3Gv20464800.4">
    <property type="protein sequence ID" value="AET3Gv20464800.4"/>
    <property type="gene ID" value="AET3Gv20464800"/>
</dbReference>
<sequence>MPTSKYAAGVARPSSPRRFFSDNSLAFFSDAAAPPPTTCSSSPAFPRRRSRPSPKSATPLLHPPLMQKPQHLRLSPLSPPTPTFTYAGYALHIIGGGGSFHAYVLQVLPIRVRATPRGLLCCVQLERHPRAPHSRSPPIDSIWKMAGLV</sequence>
<dbReference type="AlphaFoldDB" id="A0A453EUB9"/>
<dbReference type="EnsemblPlants" id="AET3Gv20464800.2">
    <property type="protein sequence ID" value="AET3Gv20464800.2"/>
    <property type="gene ID" value="AET3Gv20464800"/>
</dbReference>
<dbReference type="Gramene" id="AET3Gv20464800.1">
    <property type="protein sequence ID" value="AET3Gv20464800.1"/>
    <property type="gene ID" value="AET3Gv20464800"/>
</dbReference>
<reference evidence="2" key="4">
    <citation type="submission" date="2019-03" db="UniProtKB">
        <authorList>
            <consortium name="EnsemblPlants"/>
        </authorList>
    </citation>
    <scope>IDENTIFICATION</scope>
</reference>
<dbReference type="Gramene" id="AET3Gv20464800.6">
    <property type="protein sequence ID" value="AET3Gv20464800.6"/>
    <property type="gene ID" value="AET3Gv20464800"/>
</dbReference>
<protein>
    <submittedName>
        <fullName evidence="2">Uncharacterized protein</fullName>
    </submittedName>
</protein>
<organism evidence="2 3">
    <name type="scientific">Aegilops tauschii subsp. strangulata</name>
    <name type="common">Goatgrass</name>
    <dbReference type="NCBI Taxonomy" id="200361"/>
    <lineage>
        <taxon>Eukaryota</taxon>
        <taxon>Viridiplantae</taxon>
        <taxon>Streptophyta</taxon>
        <taxon>Embryophyta</taxon>
        <taxon>Tracheophyta</taxon>
        <taxon>Spermatophyta</taxon>
        <taxon>Magnoliopsida</taxon>
        <taxon>Liliopsida</taxon>
        <taxon>Poales</taxon>
        <taxon>Poaceae</taxon>
        <taxon>BOP clade</taxon>
        <taxon>Pooideae</taxon>
        <taxon>Triticodae</taxon>
        <taxon>Triticeae</taxon>
        <taxon>Triticinae</taxon>
        <taxon>Aegilops</taxon>
    </lineage>
</organism>
<dbReference type="EnsemblPlants" id="AET3Gv20464800.15">
    <property type="protein sequence ID" value="AET3Gv20464800.15"/>
    <property type="gene ID" value="AET3Gv20464800"/>
</dbReference>
<reference evidence="3" key="1">
    <citation type="journal article" date="2014" name="Science">
        <title>Ancient hybridizations among the ancestral genomes of bread wheat.</title>
        <authorList>
            <consortium name="International Wheat Genome Sequencing Consortium,"/>
            <person name="Marcussen T."/>
            <person name="Sandve S.R."/>
            <person name="Heier L."/>
            <person name="Spannagl M."/>
            <person name="Pfeifer M."/>
            <person name="Jakobsen K.S."/>
            <person name="Wulff B.B."/>
            <person name="Steuernagel B."/>
            <person name="Mayer K.F."/>
            <person name="Olsen O.A."/>
        </authorList>
    </citation>
    <scope>NUCLEOTIDE SEQUENCE [LARGE SCALE GENOMIC DNA]</scope>
    <source>
        <strain evidence="3">cv. AL8/78</strain>
    </source>
</reference>
<keyword evidence="3" id="KW-1185">Reference proteome</keyword>
<dbReference type="EnsemblPlants" id="AET3Gv20464800.12">
    <property type="protein sequence ID" value="AET3Gv20464800.12"/>
    <property type="gene ID" value="AET3Gv20464800"/>
</dbReference>
<name>A0A453EUB9_AEGTS</name>
<dbReference type="EnsemblPlants" id="AET3Gv20464800.7">
    <property type="protein sequence ID" value="AET3Gv20464800.7"/>
    <property type="gene ID" value="AET3Gv20464800"/>
</dbReference>
<dbReference type="Gramene" id="AET3Gv20464800.2">
    <property type="protein sequence ID" value="AET3Gv20464800.2"/>
    <property type="gene ID" value="AET3Gv20464800"/>
</dbReference>
<evidence type="ECO:0000256" key="1">
    <source>
        <dbReference type="SAM" id="MobiDB-lite"/>
    </source>
</evidence>
<dbReference type="Gramene" id="AET3Gv20464800.12">
    <property type="protein sequence ID" value="AET3Gv20464800.12"/>
    <property type="gene ID" value="AET3Gv20464800"/>
</dbReference>
<dbReference type="EnsemblPlants" id="AET3Gv20464800.13">
    <property type="protein sequence ID" value="AET3Gv20464800.13"/>
    <property type="gene ID" value="AET3Gv20464800"/>
</dbReference>
<evidence type="ECO:0000313" key="3">
    <source>
        <dbReference type="Proteomes" id="UP000015105"/>
    </source>
</evidence>
<dbReference type="EnsemblPlants" id="AET3Gv20464800.8">
    <property type="protein sequence ID" value="AET3Gv20464800.8"/>
    <property type="gene ID" value="AET3Gv20464800"/>
</dbReference>
<reference evidence="3" key="2">
    <citation type="journal article" date="2017" name="Nat. Plants">
        <title>The Aegilops tauschii genome reveals multiple impacts of transposons.</title>
        <authorList>
            <person name="Zhao G."/>
            <person name="Zou C."/>
            <person name="Li K."/>
            <person name="Wang K."/>
            <person name="Li T."/>
            <person name="Gao L."/>
            <person name="Zhang X."/>
            <person name="Wang H."/>
            <person name="Yang Z."/>
            <person name="Liu X."/>
            <person name="Jiang W."/>
            <person name="Mao L."/>
            <person name="Kong X."/>
            <person name="Jiao Y."/>
            <person name="Jia J."/>
        </authorList>
    </citation>
    <scope>NUCLEOTIDE SEQUENCE [LARGE SCALE GENOMIC DNA]</scope>
    <source>
        <strain evidence="3">cv. AL8/78</strain>
    </source>
</reference>
<dbReference type="Gramene" id="AET3Gv20464800.11">
    <property type="protein sequence ID" value="AET3Gv20464800.11"/>
    <property type="gene ID" value="AET3Gv20464800"/>
</dbReference>
<dbReference type="EnsemblPlants" id="AET3Gv20464800.3">
    <property type="protein sequence ID" value="AET3Gv20464800.3"/>
    <property type="gene ID" value="AET3Gv20464800"/>
</dbReference>
<dbReference type="Gramene" id="AET3Gv20464800.5">
    <property type="protein sequence ID" value="AET3Gv20464800.5"/>
    <property type="gene ID" value="AET3Gv20464800"/>
</dbReference>
<dbReference type="Gramene" id="AET3Gv20464800.14">
    <property type="protein sequence ID" value="AET3Gv20464800.14"/>
    <property type="gene ID" value="AET3Gv20464800"/>
</dbReference>
<dbReference type="EnsemblPlants" id="AET3Gv20464800.5">
    <property type="protein sequence ID" value="AET3Gv20464800.5"/>
    <property type="gene ID" value="AET3Gv20464800"/>
</dbReference>
<feature type="region of interest" description="Disordered" evidence="1">
    <location>
        <begin position="30"/>
        <end position="70"/>
    </location>
</feature>
<dbReference type="EnsemblPlants" id="AET3Gv20464800.1">
    <property type="protein sequence ID" value="AET3Gv20464800.1"/>
    <property type="gene ID" value="AET3Gv20464800"/>
</dbReference>
<proteinExistence type="predicted"/>
<dbReference type="Gramene" id="AET3Gv20464800.10">
    <property type="protein sequence ID" value="AET3Gv20464800.10"/>
    <property type="gene ID" value="AET3Gv20464800"/>
</dbReference>
<dbReference type="Gramene" id="AET3Gv20464800.15">
    <property type="protein sequence ID" value="AET3Gv20464800.15"/>
    <property type="gene ID" value="AET3Gv20464800"/>
</dbReference>
<reference evidence="2" key="3">
    <citation type="journal article" date="2017" name="Nature">
        <title>Genome sequence of the progenitor of the wheat D genome Aegilops tauschii.</title>
        <authorList>
            <person name="Luo M.C."/>
            <person name="Gu Y.Q."/>
            <person name="Puiu D."/>
            <person name="Wang H."/>
            <person name="Twardziok S.O."/>
            <person name="Deal K.R."/>
            <person name="Huo N."/>
            <person name="Zhu T."/>
            <person name="Wang L."/>
            <person name="Wang Y."/>
            <person name="McGuire P.E."/>
            <person name="Liu S."/>
            <person name="Long H."/>
            <person name="Ramasamy R.K."/>
            <person name="Rodriguez J.C."/>
            <person name="Van S.L."/>
            <person name="Yuan L."/>
            <person name="Wang Z."/>
            <person name="Xia Z."/>
            <person name="Xiao L."/>
            <person name="Anderson O.D."/>
            <person name="Ouyang S."/>
            <person name="Liang Y."/>
            <person name="Zimin A.V."/>
            <person name="Pertea G."/>
            <person name="Qi P."/>
            <person name="Bennetzen J.L."/>
            <person name="Dai X."/>
            <person name="Dawson M.W."/>
            <person name="Muller H.G."/>
            <person name="Kugler K."/>
            <person name="Rivarola-Duarte L."/>
            <person name="Spannagl M."/>
            <person name="Mayer K.F.X."/>
            <person name="Lu F.H."/>
            <person name="Bevan M.W."/>
            <person name="Leroy P."/>
            <person name="Li P."/>
            <person name="You F.M."/>
            <person name="Sun Q."/>
            <person name="Liu Z."/>
            <person name="Lyons E."/>
            <person name="Wicker T."/>
            <person name="Salzberg S.L."/>
            <person name="Devos K.M."/>
            <person name="Dvorak J."/>
        </authorList>
    </citation>
    <scope>NUCLEOTIDE SEQUENCE [LARGE SCALE GENOMIC DNA]</scope>
    <source>
        <strain evidence="2">cv. AL8/78</strain>
    </source>
</reference>
<dbReference type="EnsemblPlants" id="AET3Gv20464800.11">
    <property type="protein sequence ID" value="AET3Gv20464800.11"/>
    <property type="gene ID" value="AET3Gv20464800"/>
</dbReference>
<dbReference type="Proteomes" id="UP000015105">
    <property type="component" value="Chromosome 3D"/>
</dbReference>
<dbReference type="Gramene" id="AET3Gv20464800.8">
    <property type="protein sequence ID" value="AET3Gv20464800.8"/>
    <property type="gene ID" value="AET3Gv20464800"/>
</dbReference>